<evidence type="ECO:0000313" key="1">
    <source>
        <dbReference type="EMBL" id="GAA1792971.1"/>
    </source>
</evidence>
<sequence length="232" mass="23635">MSATPGPLDALTGRVFAAVLFDMDGTLIDSTPAVERSWAAWAPTYGLDVAALRGLHGIPARGVIARLLDPTVHAEAERHITELEIADVEGIEVLPGAVAALTALAASGRAAIATSCTDALAQARLAATRLPHPRVVVTASDVTHGKPDPEPYLLAAERLGVNPADCLVVEDASAGLRSGKAAGCTTLAVTTTTASADLLANPDADAVVGTLAEVRFVAGPDGVRVEALSPDR</sequence>
<proteinExistence type="predicted"/>
<dbReference type="PRINTS" id="PR00413">
    <property type="entry name" value="HADHALOGNASE"/>
</dbReference>
<dbReference type="InterPro" id="IPR023198">
    <property type="entry name" value="PGP-like_dom2"/>
</dbReference>
<accession>A0ABP4XSH8</accession>
<protein>
    <submittedName>
        <fullName evidence="1">HAD family hydrolase</fullName>
    </submittedName>
</protein>
<dbReference type="SFLD" id="SFLDG01135">
    <property type="entry name" value="C1.5.6:_HAD__Beta-PGM__Phospha"/>
    <property type="match status" value="1"/>
</dbReference>
<dbReference type="RefSeq" id="WP_344083610.1">
    <property type="nucleotide sequence ID" value="NZ_BAAAPO010000026.1"/>
</dbReference>
<gene>
    <name evidence="1" type="ORF">GCM10009811_17220</name>
</gene>
<dbReference type="GO" id="GO:0016787">
    <property type="term" value="F:hydrolase activity"/>
    <property type="evidence" value="ECO:0007669"/>
    <property type="project" value="UniProtKB-KW"/>
</dbReference>
<dbReference type="EMBL" id="BAAAPO010000026">
    <property type="protein sequence ID" value="GAA1792971.1"/>
    <property type="molecule type" value="Genomic_DNA"/>
</dbReference>
<dbReference type="InterPro" id="IPR023214">
    <property type="entry name" value="HAD_sf"/>
</dbReference>
<dbReference type="Proteomes" id="UP001499938">
    <property type="component" value="Unassembled WGS sequence"/>
</dbReference>
<dbReference type="InterPro" id="IPR006439">
    <property type="entry name" value="HAD-SF_hydro_IA"/>
</dbReference>
<reference evidence="2" key="1">
    <citation type="journal article" date="2019" name="Int. J. Syst. Evol. Microbiol.">
        <title>The Global Catalogue of Microorganisms (GCM) 10K type strain sequencing project: providing services to taxonomists for standard genome sequencing and annotation.</title>
        <authorList>
            <consortium name="The Broad Institute Genomics Platform"/>
            <consortium name="The Broad Institute Genome Sequencing Center for Infectious Disease"/>
            <person name="Wu L."/>
            <person name="Ma J."/>
        </authorList>
    </citation>
    <scope>NUCLEOTIDE SEQUENCE [LARGE SCALE GENOMIC DNA]</scope>
    <source>
        <strain evidence="2">JCM 15592</strain>
    </source>
</reference>
<keyword evidence="1" id="KW-0378">Hydrolase</keyword>
<dbReference type="Pfam" id="PF00702">
    <property type="entry name" value="Hydrolase"/>
    <property type="match status" value="1"/>
</dbReference>
<organism evidence="1 2">
    <name type="scientific">Nostocoides veronense</name>
    <dbReference type="NCBI Taxonomy" id="330836"/>
    <lineage>
        <taxon>Bacteria</taxon>
        <taxon>Bacillati</taxon>
        <taxon>Actinomycetota</taxon>
        <taxon>Actinomycetes</taxon>
        <taxon>Micrococcales</taxon>
        <taxon>Intrasporangiaceae</taxon>
        <taxon>Nostocoides</taxon>
    </lineage>
</organism>
<comment type="caution">
    <text evidence="1">The sequence shown here is derived from an EMBL/GenBank/DDBJ whole genome shotgun (WGS) entry which is preliminary data.</text>
</comment>
<dbReference type="InterPro" id="IPR051806">
    <property type="entry name" value="HAD-like_SPP"/>
</dbReference>
<name>A0ABP4XSH8_9MICO</name>
<keyword evidence="2" id="KW-1185">Reference proteome</keyword>
<dbReference type="SUPFAM" id="SSF56784">
    <property type="entry name" value="HAD-like"/>
    <property type="match status" value="1"/>
</dbReference>
<dbReference type="Gene3D" id="3.40.50.1000">
    <property type="entry name" value="HAD superfamily/HAD-like"/>
    <property type="match status" value="1"/>
</dbReference>
<dbReference type="SFLD" id="SFLDG01129">
    <property type="entry name" value="C1.5:_HAD__Beta-PGM__Phosphata"/>
    <property type="match status" value="1"/>
</dbReference>
<dbReference type="SFLD" id="SFLDS00003">
    <property type="entry name" value="Haloacid_Dehalogenase"/>
    <property type="match status" value="1"/>
</dbReference>
<dbReference type="NCBIfam" id="TIGR01509">
    <property type="entry name" value="HAD-SF-IA-v3"/>
    <property type="match status" value="1"/>
</dbReference>
<dbReference type="PANTHER" id="PTHR43481:SF4">
    <property type="entry name" value="GLYCEROL-1-PHOSPHATE PHOSPHOHYDROLASE 1-RELATED"/>
    <property type="match status" value="1"/>
</dbReference>
<dbReference type="PANTHER" id="PTHR43481">
    <property type="entry name" value="FRUCTOSE-1-PHOSPHATE PHOSPHATASE"/>
    <property type="match status" value="1"/>
</dbReference>
<dbReference type="InterPro" id="IPR036412">
    <property type="entry name" value="HAD-like_sf"/>
</dbReference>
<dbReference type="Gene3D" id="1.10.150.240">
    <property type="entry name" value="Putative phosphatase, domain 2"/>
    <property type="match status" value="1"/>
</dbReference>
<evidence type="ECO:0000313" key="2">
    <source>
        <dbReference type="Proteomes" id="UP001499938"/>
    </source>
</evidence>